<evidence type="ECO:0000256" key="10">
    <source>
        <dbReference type="ARBA" id="ARBA00022801"/>
    </source>
</evidence>
<keyword evidence="5" id="KW-0235">DNA replication</keyword>
<dbReference type="InterPro" id="IPR027417">
    <property type="entry name" value="P-loop_NTPase"/>
</dbReference>
<evidence type="ECO:0000256" key="6">
    <source>
        <dbReference type="ARBA" id="ARBA00022722"/>
    </source>
</evidence>
<keyword evidence="7" id="KW-0479">Metal-binding</keyword>
<dbReference type="Pfam" id="PF00799">
    <property type="entry name" value="Gemini_AL1"/>
    <property type="match status" value="1"/>
</dbReference>
<dbReference type="GO" id="GO:0000166">
    <property type="term" value="F:nucleotide binding"/>
    <property type="evidence" value="ECO:0007669"/>
    <property type="project" value="UniProtKB-KW"/>
</dbReference>
<comment type="similarity">
    <text evidence="1">Belongs to the geminiviridae Rep protein family.</text>
</comment>
<dbReference type="Pfam" id="PF08283">
    <property type="entry name" value="Gemini_AL1_M"/>
    <property type="match status" value="1"/>
</dbReference>
<evidence type="ECO:0008006" key="17">
    <source>
        <dbReference type="Google" id="ProtNLM"/>
    </source>
</evidence>
<dbReference type="Proteomes" id="UP001652660">
    <property type="component" value="Chromosome 7c"/>
</dbReference>
<keyword evidence="8" id="KW-0547">Nucleotide-binding</keyword>
<evidence type="ECO:0000256" key="12">
    <source>
        <dbReference type="ARBA" id="ARBA00023125"/>
    </source>
</evidence>
<evidence type="ECO:0000256" key="7">
    <source>
        <dbReference type="ARBA" id="ARBA00022723"/>
    </source>
</evidence>
<proteinExistence type="inferred from homology"/>
<name>A0A6P6TDG8_COFAR</name>
<evidence type="ECO:0000313" key="15">
    <source>
        <dbReference type="Proteomes" id="UP001652660"/>
    </source>
</evidence>
<dbReference type="InterPro" id="IPR001301">
    <property type="entry name" value="Gemini_AL1_CLV"/>
</dbReference>
<comment type="subunit">
    <text evidence="2">Homooligomer. Rep binds to repeated DNA motifs (iterons). Forms the O-complex, which is a Rep-DNA complex involved in the initiation of RCR. Part of the C- and V-complexes which are RepA-Rep-DNA complexes involved in the c-sense and v-sense transcription.</text>
</comment>
<keyword evidence="15" id="KW-1185">Reference proteome</keyword>
<evidence type="ECO:0000256" key="2">
    <source>
        <dbReference type="ARBA" id="ARBA00011488"/>
    </source>
</evidence>
<dbReference type="SUPFAM" id="SSF55464">
    <property type="entry name" value="Origin of replication-binding domain, RBD-like"/>
    <property type="match status" value="1"/>
</dbReference>
<evidence type="ECO:0000256" key="4">
    <source>
        <dbReference type="ARBA" id="ARBA00022695"/>
    </source>
</evidence>
<dbReference type="AlphaFoldDB" id="A0A6P6TDG8"/>
<dbReference type="GO" id="GO:0016779">
    <property type="term" value="F:nucleotidyltransferase activity"/>
    <property type="evidence" value="ECO:0007669"/>
    <property type="project" value="UniProtKB-KW"/>
</dbReference>
<dbReference type="Gene3D" id="3.40.1310.20">
    <property type="match status" value="1"/>
</dbReference>
<dbReference type="GeneID" id="113699795"/>
<keyword evidence="12" id="KW-0238">DNA-binding</keyword>
<evidence type="ECO:0000259" key="13">
    <source>
        <dbReference type="Pfam" id="PF00799"/>
    </source>
</evidence>
<protein>
    <recommendedName>
        <fullName evidence="17">Replication-associated protein</fullName>
    </recommendedName>
</protein>
<dbReference type="OrthoDB" id="1716563at2759"/>
<dbReference type="InterPro" id="IPR022692">
    <property type="entry name" value="Gemini_AL1_REP_central"/>
</dbReference>
<evidence type="ECO:0000313" key="16">
    <source>
        <dbReference type="RefSeq" id="XP_027075942.1"/>
    </source>
</evidence>
<gene>
    <name evidence="16" type="primary">LOC113699795</name>
</gene>
<dbReference type="GO" id="GO:0016888">
    <property type="term" value="F:DNA endonuclease activity, producing 5'-phosphomonoesters"/>
    <property type="evidence" value="ECO:0007669"/>
    <property type="project" value="InterPro"/>
</dbReference>
<dbReference type="InterPro" id="IPR001191">
    <property type="entry name" value="Gemini_AL1_REP"/>
</dbReference>
<dbReference type="GO" id="GO:0005198">
    <property type="term" value="F:structural molecule activity"/>
    <property type="evidence" value="ECO:0007669"/>
    <property type="project" value="InterPro"/>
</dbReference>
<dbReference type="GO" id="GO:0046872">
    <property type="term" value="F:metal ion binding"/>
    <property type="evidence" value="ECO:0007669"/>
    <property type="project" value="UniProtKB-KW"/>
</dbReference>
<dbReference type="RefSeq" id="XP_027075942.1">
    <property type="nucleotide sequence ID" value="XM_027220141.1"/>
</dbReference>
<keyword evidence="9" id="KW-0255">Endonuclease</keyword>
<keyword evidence="3" id="KW-0808">Transferase</keyword>
<keyword evidence="10" id="KW-0378">Hydrolase</keyword>
<sequence>MFHPNVQGTRNSSAVRDYISKYGDFVEWGEFLLDGRSRLSSDKSAEVYATALAGEDKGMTLNIIKKGDPRSFIIHYDKLSSNLDRIFQKPPEPYVAHFPQAQRVPSFLIQWATQNIIGPTNRPHMPMSIIIEGPTRTGKTCWTKSLNSQAHNYYAGHIDLAHHCDDAWYNVVDDVNPQFLKHWKKFLGAQRDWSSNCKYAKSNKIKGGIPTIVLCNASPNSSYHDYLSASDRQDLFNWTK</sequence>
<evidence type="ECO:0000256" key="3">
    <source>
        <dbReference type="ARBA" id="ARBA00022679"/>
    </source>
</evidence>
<dbReference type="GO" id="GO:0006260">
    <property type="term" value="P:DNA replication"/>
    <property type="evidence" value="ECO:0007669"/>
    <property type="project" value="UniProtKB-KW"/>
</dbReference>
<dbReference type="PRINTS" id="PR00228">
    <property type="entry name" value="GEMCOATCLVL1"/>
</dbReference>
<evidence type="ECO:0000256" key="1">
    <source>
        <dbReference type="ARBA" id="ARBA00006240"/>
    </source>
</evidence>
<evidence type="ECO:0000256" key="11">
    <source>
        <dbReference type="ARBA" id="ARBA00023124"/>
    </source>
</evidence>
<evidence type="ECO:0000256" key="9">
    <source>
        <dbReference type="ARBA" id="ARBA00022759"/>
    </source>
</evidence>
<dbReference type="GO" id="GO:0003677">
    <property type="term" value="F:DNA binding"/>
    <property type="evidence" value="ECO:0007669"/>
    <property type="project" value="UniProtKB-KW"/>
</dbReference>
<evidence type="ECO:0000259" key="14">
    <source>
        <dbReference type="Pfam" id="PF08283"/>
    </source>
</evidence>
<feature type="domain" description="Geminivirus AL1 replication-associated protein central" evidence="14">
    <location>
        <begin position="48"/>
        <end position="142"/>
    </location>
</feature>
<evidence type="ECO:0000256" key="5">
    <source>
        <dbReference type="ARBA" id="ARBA00022705"/>
    </source>
</evidence>
<organism evidence="15 16">
    <name type="scientific">Coffea arabica</name>
    <name type="common">Arabian coffee</name>
    <dbReference type="NCBI Taxonomy" id="13443"/>
    <lineage>
        <taxon>Eukaryota</taxon>
        <taxon>Viridiplantae</taxon>
        <taxon>Streptophyta</taxon>
        <taxon>Embryophyta</taxon>
        <taxon>Tracheophyta</taxon>
        <taxon>Spermatophyta</taxon>
        <taxon>Magnoliopsida</taxon>
        <taxon>eudicotyledons</taxon>
        <taxon>Gunneridae</taxon>
        <taxon>Pentapetalae</taxon>
        <taxon>asterids</taxon>
        <taxon>lamiids</taxon>
        <taxon>Gentianales</taxon>
        <taxon>Rubiaceae</taxon>
        <taxon>Ixoroideae</taxon>
        <taxon>Gardenieae complex</taxon>
        <taxon>Bertiereae - Coffeeae clade</taxon>
        <taxon>Coffeeae</taxon>
        <taxon>Coffea</taxon>
    </lineage>
</organism>
<dbReference type="Gene3D" id="3.40.50.300">
    <property type="entry name" value="P-loop containing nucleotide triphosphate hydrolases"/>
    <property type="match status" value="1"/>
</dbReference>
<keyword evidence="11" id="KW-0190">Covalent protein-DNA linkage</keyword>
<reference evidence="16" key="2">
    <citation type="submission" date="2025-08" db="UniProtKB">
        <authorList>
            <consortium name="RefSeq"/>
        </authorList>
    </citation>
    <scope>IDENTIFICATION</scope>
    <source>
        <tissue evidence="16">Leaves</tissue>
    </source>
</reference>
<feature type="domain" description="CRESS-DNA virus Rep endonuclease" evidence="13">
    <location>
        <begin position="2"/>
        <end position="34"/>
    </location>
</feature>
<dbReference type="InterPro" id="IPR049912">
    <property type="entry name" value="CRESS_DNA_REP"/>
</dbReference>
<keyword evidence="6" id="KW-0540">Nuclease</keyword>
<dbReference type="PRINTS" id="PR00227">
    <property type="entry name" value="GEMCOATAL1"/>
</dbReference>
<accession>A0A6P6TDG8</accession>
<reference evidence="15" key="1">
    <citation type="journal article" date="2025" name="Foods">
        <title>Unveiling the Microbial Signatures of Arabica Coffee Cherries: Insights into Ripeness Specific Diversity, Functional Traits, and Implications for Quality and Safety.</title>
        <authorList>
            <consortium name="RefSeq"/>
            <person name="Tenea G.N."/>
            <person name="Cifuentes V."/>
            <person name="Reyes P."/>
            <person name="Cevallos-Vallejos M."/>
        </authorList>
    </citation>
    <scope>NUCLEOTIDE SEQUENCE [LARGE SCALE GENOMIC DNA]</scope>
</reference>
<evidence type="ECO:0000256" key="8">
    <source>
        <dbReference type="ARBA" id="ARBA00022741"/>
    </source>
</evidence>
<keyword evidence="4" id="KW-0548">Nucleotidyltransferase</keyword>